<keyword evidence="2" id="KW-0812">Transmembrane</keyword>
<comment type="caution">
    <text evidence="4">The sequence shown here is derived from an EMBL/GenBank/DDBJ whole genome shotgun (WGS) entry which is preliminary data.</text>
</comment>
<keyword evidence="2" id="KW-0472">Membrane</keyword>
<reference evidence="4 5" key="1">
    <citation type="submission" date="2018-11" db="EMBL/GenBank/DDBJ databases">
        <title>Genomic Encyclopedia of Type Strains, Phase IV (KMG-IV): sequencing the most valuable type-strain genomes for metagenomic binning, comparative biology and taxonomic classification.</title>
        <authorList>
            <person name="Goeker M."/>
        </authorList>
    </citation>
    <scope>NUCLEOTIDE SEQUENCE [LARGE SCALE GENOMIC DNA]</scope>
    <source>
        <strain evidence="4 5">DSM 5900</strain>
    </source>
</reference>
<organism evidence="4 5">
    <name type="scientific">Stella humosa</name>
    <dbReference type="NCBI Taxonomy" id="94"/>
    <lineage>
        <taxon>Bacteria</taxon>
        <taxon>Pseudomonadati</taxon>
        <taxon>Pseudomonadota</taxon>
        <taxon>Alphaproteobacteria</taxon>
        <taxon>Rhodospirillales</taxon>
        <taxon>Stellaceae</taxon>
        <taxon>Stella</taxon>
    </lineage>
</organism>
<dbReference type="Proteomes" id="UP000278222">
    <property type="component" value="Unassembled WGS sequence"/>
</dbReference>
<dbReference type="GO" id="GO:0008610">
    <property type="term" value="P:lipid biosynthetic process"/>
    <property type="evidence" value="ECO:0007669"/>
    <property type="project" value="UniProtKB-ARBA"/>
</dbReference>
<feature type="domain" description="Fatty acid desaturase" evidence="3">
    <location>
        <begin position="88"/>
        <end position="327"/>
    </location>
</feature>
<evidence type="ECO:0000313" key="4">
    <source>
        <dbReference type="EMBL" id="ROP84560.1"/>
    </source>
</evidence>
<dbReference type="GO" id="GO:0016020">
    <property type="term" value="C:membrane"/>
    <property type="evidence" value="ECO:0007669"/>
    <property type="project" value="TreeGrafter"/>
</dbReference>
<feature type="transmembrane region" description="Helical" evidence="2">
    <location>
        <begin position="220"/>
        <end position="247"/>
    </location>
</feature>
<dbReference type="InterPro" id="IPR012171">
    <property type="entry name" value="Fatty_acid_desaturase"/>
</dbReference>
<dbReference type="Pfam" id="PF00487">
    <property type="entry name" value="FA_desaturase"/>
    <property type="match status" value="1"/>
</dbReference>
<dbReference type="GO" id="GO:0016717">
    <property type="term" value="F:oxidoreductase activity, acting on paired donors, with oxidation of a pair of donors resulting in the reduction of molecular oxygen to two molecules of water"/>
    <property type="evidence" value="ECO:0007669"/>
    <property type="project" value="TreeGrafter"/>
</dbReference>
<dbReference type="PANTHER" id="PTHR19353">
    <property type="entry name" value="FATTY ACID DESATURASE 2"/>
    <property type="match status" value="1"/>
</dbReference>
<proteinExistence type="predicted"/>
<dbReference type="PANTHER" id="PTHR19353:SF19">
    <property type="entry name" value="DELTA(5) FATTY ACID DESATURASE C-RELATED"/>
    <property type="match status" value="1"/>
</dbReference>
<accession>A0A3N1L0R9</accession>
<feature type="transmembrane region" description="Helical" evidence="2">
    <location>
        <begin position="173"/>
        <end position="190"/>
    </location>
</feature>
<dbReference type="EMBL" id="RJKX01000015">
    <property type="protein sequence ID" value="ROP84560.1"/>
    <property type="molecule type" value="Genomic_DNA"/>
</dbReference>
<feature type="transmembrane region" description="Helical" evidence="2">
    <location>
        <begin position="64"/>
        <end position="82"/>
    </location>
</feature>
<evidence type="ECO:0000313" key="5">
    <source>
        <dbReference type="Proteomes" id="UP000278222"/>
    </source>
</evidence>
<evidence type="ECO:0000259" key="3">
    <source>
        <dbReference type="Pfam" id="PF00487"/>
    </source>
</evidence>
<evidence type="ECO:0000256" key="1">
    <source>
        <dbReference type="SAM" id="MobiDB-lite"/>
    </source>
</evidence>
<dbReference type="AlphaFoldDB" id="A0A3N1L0R9"/>
<name>A0A3N1L0R9_9PROT</name>
<gene>
    <name evidence="4" type="ORF">EDC65_3914</name>
</gene>
<keyword evidence="2" id="KW-1133">Transmembrane helix</keyword>
<sequence length="349" mass="39040">MNLPVRAMAADNGEPDNSGTSRKDHRMIAEQANVASGESWRLSGGNAVPPALVKELRRRTDRDGLLQFAGHVAAQVATGALIGLASGSWLLVVPAVLLHGFVMALWFGPMHECTHGTAFRTRWLNQVVGWVSGFLIWRPPLYFKYRHADHHTYTQHPELDPDIVRMPATLREYVALAFGLSFWGKLFTILGRSAIGRFDAVEQSFITESERARVRDETRVFLAIYAAIVAAALATGTFDLLLLYWIVPRIAGEPFLRLIRMAEHTGAAESPDLLENTRTVRAHPLLNFLFWNMPYHAEHHLLPSLPFHALPRLHRAVAPRLAHVSTGYLAVHRTLLRQLLDRRAAAARA</sequence>
<feature type="region of interest" description="Disordered" evidence="1">
    <location>
        <begin position="1"/>
        <end position="22"/>
    </location>
</feature>
<dbReference type="OrthoDB" id="9792534at2"/>
<feature type="transmembrane region" description="Helical" evidence="2">
    <location>
        <begin position="88"/>
        <end position="107"/>
    </location>
</feature>
<evidence type="ECO:0000256" key="2">
    <source>
        <dbReference type="SAM" id="Phobius"/>
    </source>
</evidence>
<protein>
    <submittedName>
        <fullName evidence="4">Fatty acid desaturase</fullName>
    </submittedName>
</protein>
<keyword evidence="5" id="KW-1185">Reference proteome</keyword>
<feature type="transmembrane region" description="Helical" evidence="2">
    <location>
        <begin position="119"/>
        <end position="137"/>
    </location>
</feature>
<dbReference type="InterPro" id="IPR005804">
    <property type="entry name" value="FA_desaturase_dom"/>
</dbReference>